<accession>D0LW01</accession>
<reference evidence="2 3" key="1">
    <citation type="journal article" date="2010" name="Stand. Genomic Sci.">
        <title>Complete genome sequence of Haliangium ochraceum type strain (SMP-2).</title>
        <authorList>
            <consortium name="US DOE Joint Genome Institute (JGI-PGF)"/>
            <person name="Ivanova N."/>
            <person name="Daum C."/>
            <person name="Lang E."/>
            <person name="Abt B."/>
            <person name="Kopitz M."/>
            <person name="Saunders E."/>
            <person name="Lapidus A."/>
            <person name="Lucas S."/>
            <person name="Glavina Del Rio T."/>
            <person name="Nolan M."/>
            <person name="Tice H."/>
            <person name="Copeland A."/>
            <person name="Cheng J.F."/>
            <person name="Chen F."/>
            <person name="Bruce D."/>
            <person name="Goodwin L."/>
            <person name="Pitluck S."/>
            <person name="Mavromatis K."/>
            <person name="Pati A."/>
            <person name="Mikhailova N."/>
            <person name="Chen A."/>
            <person name="Palaniappan K."/>
            <person name="Land M."/>
            <person name="Hauser L."/>
            <person name="Chang Y.J."/>
            <person name="Jeffries C.D."/>
            <person name="Detter J.C."/>
            <person name="Brettin T."/>
            <person name="Rohde M."/>
            <person name="Goker M."/>
            <person name="Bristow J."/>
            <person name="Markowitz V."/>
            <person name="Eisen J.A."/>
            <person name="Hugenholtz P."/>
            <person name="Kyrpides N.C."/>
            <person name="Klenk H.P."/>
        </authorList>
    </citation>
    <scope>NUCLEOTIDE SEQUENCE [LARGE SCALE GENOMIC DNA]</scope>
    <source>
        <strain evidence="3">DSM 14365 / CIP 107738 / JCM 11303 / AJ 13395 / SMP-2</strain>
    </source>
</reference>
<name>D0LW01_HALO1</name>
<dbReference type="HOGENOM" id="CLU_1784179_0_0_7"/>
<evidence type="ECO:0000313" key="3">
    <source>
        <dbReference type="Proteomes" id="UP000001880"/>
    </source>
</evidence>
<dbReference type="RefSeq" id="WP_012826744.1">
    <property type="nucleotide sequence ID" value="NC_013440.1"/>
</dbReference>
<dbReference type="AlphaFoldDB" id="D0LW01"/>
<feature type="region of interest" description="Disordered" evidence="1">
    <location>
        <begin position="1"/>
        <end position="32"/>
    </location>
</feature>
<dbReference type="EMBL" id="CP001804">
    <property type="protein sequence ID" value="ACY14135.1"/>
    <property type="molecule type" value="Genomic_DNA"/>
</dbReference>
<dbReference type="Proteomes" id="UP000001880">
    <property type="component" value="Chromosome"/>
</dbReference>
<dbReference type="InterPro" id="IPR019546">
    <property type="entry name" value="TAT_signal_bac_arc"/>
</dbReference>
<protein>
    <recommendedName>
        <fullName evidence="4">Twin-arginine translocation signal domain-containing protein</fullName>
    </recommendedName>
</protein>
<sequence>MNRDRDDVNPTEQSEQASSVETSEREGVSTQRRTFMKTVMTGAVAAGVVGAASKAQAQTPNACGPTSFPNNPVNVKVMFSRDKVPTLDDLHRLLDDVIGQSGCPNCGLGGVFDPDLPIAVDLKFEVGHVGDEPLTLFQDVPGFGR</sequence>
<dbReference type="STRING" id="502025.Hoch_1585"/>
<keyword evidence="3" id="KW-1185">Reference proteome</keyword>
<evidence type="ECO:0000256" key="1">
    <source>
        <dbReference type="SAM" id="MobiDB-lite"/>
    </source>
</evidence>
<organism evidence="2 3">
    <name type="scientific">Haliangium ochraceum (strain DSM 14365 / JCM 11303 / SMP-2)</name>
    <dbReference type="NCBI Taxonomy" id="502025"/>
    <lineage>
        <taxon>Bacteria</taxon>
        <taxon>Pseudomonadati</taxon>
        <taxon>Myxococcota</taxon>
        <taxon>Polyangia</taxon>
        <taxon>Haliangiales</taxon>
        <taxon>Kofleriaceae</taxon>
        <taxon>Haliangium</taxon>
    </lineage>
</organism>
<gene>
    <name evidence="2" type="ordered locus">Hoch_1585</name>
</gene>
<dbReference type="KEGG" id="hoh:Hoch_1585"/>
<feature type="compositionally biased region" description="Polar residues" evidence="1">
    <location>
        <begin position="10"/>
        <end position="21"/>
    </location>
</feature>
<proteinExistence type="predicted"/>
<evidence type="ECO:0008006" key="4">
    <source>
        <dbReference type="Google" id="ProtNLM"/>
    </source>
</evidence>
<dbReference type="InterPro" id="IPR006311">
    <property type="entry name" value="TAT_signal"/>
</dbReference>
<dbReference type="NCBIfam" id="TIGR01409">
    <property type="entry name" value="TAT_signal_seq"/>
    <property type="match status" value="1"/>
</dbReference>
<dbReference type="PROSITE" id="PS51318">
    <property type="entry name" value="TAT"/>
    <property type="match status" value="1"/>
</dbReference>
<evidence type="ECO:0000313" key="2">
    <source>
        <dbReference type="EMBL" id="ACY14135.1"/>
    </source>
</evidence>